<sequence>MTRKTFTSEETAILRTSPAVIRTTSRRITYASWFRRYAVVMSRRGERPSDIFRGVGLDPGILGTKRIERCMNRWRTEYAGTEFGPHEVDGLLGHAGGSDAEGLLESLDRMNDQLDRVAACVNVVIAHTRDVIDGMDATRNAMTAAKRQSARLRDAIQADRR</sequence>
<dbReference type="EMBL" id="WDPD01000002">
    <property type="protein sequence ID" value="KAB7462059.1"/>
    <property type="molecule type" value="Genomic_DNA"/>
</dbReference>
<accession>A0A6N2S0V6</accession>
<proteinExistence type="predicted"/>
<evidence type="ECO:0000313" key="1">
    <source>
        <dbReference type="EMBL" id="KAB7462059.1"/>
    </source>
</evidence>
<reference evidence="2" key="2">
    <citation type="submission" date="2019-11" db="EMBL/GenBank/DDBJ databases">
        <authorList>
            <person name="Feng L."/>
        </authorList>
    </citation>
    <scope>NUCLEOTIDE SEQUENCE</scope>
    <source>
        <strain evidence="2">BdentiumLFYP24</strain>
    </source>
</reference>
<dbReference type="Proteomes" id="UP000429211">
    <property type="component" value="Unassembled WGS sequence"/>
</dbReference>
<gene>
    <name evidence="2" type="ORF">BDLFYP24_01251</name>
    <name evidence="1" type="ORF">GBB04_03565</name>
</gene>
<dbReference type="Pfam" id="PF20310">
    <property type="entry name" value="HTH_Tnp_2"/>
    <property type="match status" value="1"/>
</dbReference>
<protein>
    <submittedName>
        <fullName evidence="1">Transposase</fullName>
    </submittedName>
</protein>
<dbReference type="InterPro" id="IPR046929">
    <property type="entry name" value="HTH_Tnp"/>
</dbReference>
<reference evidence="1 3" key="1">
    <citation type="journal article" date="2019" name="Nat. Med.">
        <title>A library of human gut bacterial isolates paired with longitudinal multiomics data enables mechanistic microbiome research.</title>
        <authorList>
            <person name="Poyet M."/>
            <person name="Groussin M."/>
            <person name="Gibbons S.M."/>
            <person name="Avila-Pacheco J."/>
            <person name="Jiang X."/>
            <person name="Kearney S.M."/>
            <person name="Perrotta A.R."/>
            <person name="Berdy B."/>
            <person name="Zhao S."/>
            <person name="Lieberman T.D."/>
            <person name="Swanson P.K."/>
            <person name="Smith M."/>
            <person name="Roesemann S."/>
            <person name="Alexander J.E."/>
            <person name="Rich S.A."/>
            <person name="Livny J."/>
            <person name="Vlamakis H."/>
            <person name="Clish C."/>
            <person name="Bullock K."/>
            <person name="Deik A."/>
            <person name="Scott J."/>
            <person name="Pierce K.A."/>
            <person name="Xavier R.J."/>
            <person name="Alm E.J."/>
        </authorList>
    </citation>
    <scope>NUCLEOTIDE SEQUENCE [LARGE SCALE GENOMIC DNA]</scope>
    <source>
        <strain evidence="1 3">BIOML-A2</strain>
    </source>
</reference>
<organism evidence="2">
    <name type="scientific">Bifidobacterium dentium</name>
    <dbReference type="NCBI Taxonomy" id="1689"/>
    <lineage>
        <taxon>Bacteria</taxon>
        <taxon>Bacillati</taxon>
        <taxon>Actinomycetota</taxon>
        <taxon>Actinomycetes</taxon>
        <taxon>Bifidobacteriales</taxon>
        <taxon>Bifidobacteriaceae</taxon>
        <taxon>Bifidobacterium</taxon>
    </lineage>
</organism>
<dbReference type="EMBL" id="CACRSP010000003">
    <property type="protein sequence ID" value="VYS86408.1"/>
    <property type="molecule type" value="Genomic_DNA"/>
</dbReference>
<dbReference type="RefSeq" id="WP_034519678.1">
    <property type="nucleotide sequence ID" value="NZ_CACRSP010000003.1"/>
</dbReference>
<evidence type="ECO:0000313" key="2">
    <source>
        <dbReference type="EMBL" id="VYS86408.1"/>
    </source>
</evidence>
<evidence type="ECO:0000313" key="3">
    <source>
        <dbReference type="Proteomes" id="UP000429211"/>
    </source>
</evidence>
<dbReference type="AlphaFoldDB" id="A0A6N2S0V6"/>
<name>A0A6N2S0V6_9BIFI</name>